<dbReference type="InterPro" id="IPR017853">
    <property type="entry name" value="GH"/>
</dbReference>
<dbReference type="EMBL" id="JADKYU010000492">
    <property type="protein sequence ID" value="MBF4984567.1"/>
    <property type="molecule type" value="Genomic_DNA"/>
</dbReference>
<dbReference type="InterPro" id="IPR024655">
    <property type="entry name" value="Asl1_glyco_hydro_catalytic"/>
</dbReference>
<keyword evidence="1" id="KW-0472">Membrane</keyword>
<evidence type="ECO:0000313" key="3">
    <source>
        <dbReference type="EMBL" id="MBF4984567.1"/>
    </source>
</evidence>
<dbReference type="Gene3D" id="3.20.20.80">
    <property type="entry name" value="Glycosidases"/>
    <property type="match status" value="1"/>
</dbReference>
<evidence type="ECO:0000313" key="4">
    <source>
        <dbReference type="Proteomes" id="UP001194729"/>
    </source>
</evidence>
<reference evidence="3 4" key="1">
    <citation type="submission" date="2020-11" db="EMBL/GenBank/DDBJ databases">
        <title>P. mediterranea TC4 genome.</title>
        <authorList>
            <person name="Molmeret M."/>
        </authorList>
    </citation>
    <scope>NUCLEOTIDE SEQUENCE [LARGE SCALE GENOMIC DNA]</scope>
    <source>
        <strain evidence="3 4">TC4</strain>
    </source>
</reference>
<organism evidence="3 4">
    <name type="scientific">Nonlabens mediterrranea</name>
    <dbReference type="NCBI Taxonomy" id="1419947"/>
    <lineage>
        <taxon>Bacteria</taxon>
        <taxon>Pseudomonadati</taxon>
        <taxon>Bacteroidota</taxon>
        <taxon>Flavobacteriia</taxon>
        <taxon>Flavobacteriales</taxon>
        <taxon>Flavobacteriaceae</taxon>
        <taxon>Nonlabens</taxon>
    </lineage>
</organism>
<evidence type="ECO:0000256" key="1">
    <source>
        <dbReference type="SAM" id="Phobius"/>
    </source>
</evidence>
<keyword evidence="4" id="KW-1185">Reference proteome</keyword>
<accession>A0ABS0A7I6</accession>
<dbReference type="SUPFAM" id="SSF51445">
    <property type="entry name" value="(Trans)glycosidases"/>
    <property type="match status" value="1"/>
</dbReference>
<keyword evidence="1" id="KW-1133">Transmembrane helix</keyword>
<evidence type="ECO:0000259" key="2">
    <source>
        <dbReference type="Pfam" id="PF11790"/>
    </source>
</evidence>
<feature type="domain" description="Asl1-like glycosyl hydrolase catalytic" evidence="2">
    <location>
        <begin position="383"/>
        <end position="452"/>
    </location>
</feature>
<gene>
    <name evidence="3" type="ORF">FNJ87_09595</name>
</gene>
<sequence>MNNTNKNILRSGLILFYILIIALITFGISSLYSYLNTGADRSKMLHTEQIQDRYYIPIIKWNTTNVEGRQVDATTLKSVEEDYLNAWYVKARALKNNTLTGIEDYYTENATKKVTQLIEHNLSQQINVEMTTLEHHPKIEFFSEDGQLIVLTDHNVLEYHQLFKNEKFIGKSTTINTYKVILLLEDGYWRVRQMIKESTKDGLQKSTSNDLKMSLKGINYYPKNSPWDTFGPLFHKDTIAADFKIIKNAGLNSVRVFVGYEDFGKEYVLQEKIDKLLLLLDQAQQEDLKVLITLFDFYGDYSVSDWTMTQKHLISVVNAVKNHDALLGYDLKNEPDLDFDSRKKQTVESWLIHMLYRVKSIDNHHPTTIGWSNISSAQSLIEEVDFITFHYYDSLVEFENAVVELRKITGDKSIAVTEYGMSSYSGVWNLMGSDEDDQALYHKEAQELLKKNKLSFMSWTLYDFESIPESVTGTLPWRRNPQKYYGFLDSRGKKKSSFEYITSQR</sequence>
<comment type="caution">
    <text evidence="3">The sequence shown here is derived from an EMBL/GenBank/DDBJ whole genome shotgun (WGS) entry which is preliminary data.</text>
</comment>
<name>A0ABS0A7I6_9FLAO</name>
<keyword evidence="1" id="KW-0812">Transmembrane</keyword>
<dbReference type="Pfam" id="PF11790">
    <property type="entry name" value="Glyco_hydro_cc"/>
    <property type="match status" value="1"/>
</dbReference>
<proteinExistence type="predicted"/>
<protein>
    <submittedName>
        <fullName evidence="3">Cellulase family glycosylhydrolase</fullName>
    </submittedName>
</protein>
<feature type="transmembrane region" description="Helical" evidence="1">
    <location>
        <begin position="12"/>
        <end position="35"/>
    </location>
</feature>
<dbReference type="Proteomes" id="UP001194729">
    <property type="component" value="Unassembled WGS sequence"/>
</dbReference>